<dbReference type="EMBL" id="CP012264">
    <property type="protein sequence ID" value="ALB61482.1"/>
    <property type="molecule type" value="Genomic_DNA"/>
</dbReference>
<dbReference type="RefSeq" id="WP_053531697.1">
    <property type="nucleotide sequence ID" value="NZ_CP012264.1"/>
</dbReference>
<evidence type="ECO:0000313" key="2">
    <source>
        <dbReference type="EMBL" id="ALB61482.1"/>
    </source>
</evidence>
<dbReference type="PANTHER" id="PTHR48465:SF1">
    <property type="entry name" value="PROTEIN SSUH2 HOMOLOG"/>
    <property type="match status" value="1"/>
</dbReference>
<evidence type="ECO:0000256" key="1">
    <source>
        <dbReference type="SAM" id="Phobius"/>
    </source>
</evidence>
<dbReference type="Proteomes" id="UP000067320">
    <property type="component" value="Chromosome"/>
</dbReference>
<keyword evidence="1" id="KW-0472">Membrane</keyword>
<accession>A0ABN4I4U1</accession>
<sequence length="555" mass="62118">MKDAWLAACDTTIQTFIRDSTRLEPGELKVVPLEYIDFHYQIGLQLHFNVKTETANQAGRVSARQDLEVCRTRPDYERAMQAQTSAVLARDKTLDEARASLLSRPYGNWHEEECVYFHPLRVCLTENCDNCHGKGAVRCGSCHGSGKTSCSGCGGSGQVMRQRSYYDHYTKQNRTENYYEHCSGCFGSGKVRCSSCGGSGDKQCGPCNGTGVMSYITSLMMTATPDYQLIYPQADVPEFIREALYKPGLPALGSYGPVQHAHDDVDYVRRGVSVLYNASVPFGRLESPLPEAGVEPVRWILYGVTPRIFDAGHVLQTLLKKDLDMLVRQARPGKLFNPWVGLGSRKTVQTFMESEAHQAMLLEHSRGKRGDALREALNRAFATPYLNEALISLGKIVSAVQRWSVIKWSAFTALLMYLFLPTLVAYLRQGMMDFEHGRIYLTVPVGLQSVEQLQYSLMGIASVHGVAMACIAPVGMIVGYLWRKSWLKRRFGRPLAAWSLQQQRLRSRWIIGSLLTLVFATGLLLAAPVWITQDEMLFGVVPVHEALQQLAQLRR</sequence>
<feature type="transmembrane region" description="Helical" evidence="1">
    <location>
        <begin position="408"/>
        <end position="427"/>
    </location>
</feature>
<dbReference type="InterPro" id="IPR001305">
    <property type="entry name" value="HSP_DnaJ_Cys-rich_dom"/>
</dbReference>
<protein>
    <submittedName>
        <fullName evidence="2">Uncharacterized protein</fullName>
    </submittedName>
</protein>
<proteinExistence type="predicted"/>
<reference evidence="3" key="2">
    <citation type="submission" date="2015-09" db="EMBL/GenBank/DDBJ databases">
        <title>Cronobacter genome sequencing and assembly.</title>
        <authorList>
            <person name="Descombes P."/>
            <person name="Baert L."/>
            <person name="Ngom-Bru C."/>
            <person name="Barretto C."/>
        </authorList>
    </citation>
    <scope>NUCLEOTIDE SEQUENCE [LARGE SCALE GENOMIC DNA]</scope>
    <source>
        <strain evidence="3">LMG 26250</strain>
    </source>
</reference>
<name>A0ABN4I4U1_9ENTR</name>
<keyword evidence="1" id="KW-1133">Transmembrane helix</keyword>
<dbReference type="InterPro" id="IPR052789">
    <property type="entry name" value="SSUH2_homolog"/>
</dbReference>
<keyword evidence="1" id="KW-0812">Transmembrane</keyword>
<feature type="transmembrane region" description="Helical" evidence="1">
    <location>
        <begin position="463"/>
        <end position="482"/>
    </location>
</feature>
<dbReference type="CDD" id="cd10719">
    <property type="entry name" value="DnaJ_zf"/>
    <property type="match status" value="1"/>
</dbReference>
<reference evidence="2 3" key="3">
    <citation type="journal article" date="2016" name="Genome Announc.">
        <title>Fully Closed Genome Sequences of Five Type Strains of the Genus Cronobacter and One Cronobacter sakazakii Strain.</title>
        <authorList>
            <person name="Moine D."/>
            <person name="Kassam M."/>
            <person name="Baert L."/>
            <person name="Tang Y."/>
            <person name="Barretto C."/>
            <person name="Ngom Bru C."/>
            <person name="Klijn A."/>
            <person name="Descombes P."/>
        </authorList>
    </citation>
    <scope>NUCLEOTIDE SEQUENCE [LARGE SCALE GENOMIC DNA]</scope>
    <source>
        <strain evidence="2 3">LMG 26250</strain>
    </source>
</reference>
<reference evidence="3" key="1">
    <citation type="submission" date="2015-07" db="EMBL/GenBank/DDBJ databases">
        <authorList>
            <person name="Moine D."/>
            <person name="Kassam M."/>
        </authorList>
    </citation>
    <scope>NUCLEOTIDE SEQUENCE [LARGE SCALE GENOMIC DNA]</scope>
    <source>
        <strain evidence="3">LMG 26250</strain>
    </source>
</reference>
<evidence type="ECO:0000313" key="3">
    <source>
        <dbReference type="Proteomes" id="UP000067320"/>
    </source>
</evidence>
<gene>
    <name evidence="2" type="ORF">AFK62_02705</name>
</gene>
<keyword evidence="3" id="KW-1185">Reference proteome</keyword>
<feature type="transmembrane region" description="Helical" evidence="1">
    <location>
        <begin position="509"/>
        <end position="531"/>
    </location>
</feature>
<organism evidence="2 3">
    <name type="scientific">Cronobacter condimenti 1330</name>
    <dbReference type="NCBI Taxonomy" id="1073999"/>
    <lineage>
        <taxon>Bacteria</taxon>
        <taxon>Pseudomonadati</taxon>
        <taxon>Pseudomonadota</taxon>
        <taxon>Gammaproteobacteria</taxon>
        <taxon>Enterobacterales</taxon>
        <taxon>Enterobacteriaceae</taxon>
        <taxon>Cronobacter</taxon>
    </lineage>
</organism>
<dbReference type="PANTHER" id="PTHR48465">
    <property type="entry name" value="PROTEIN SSUH2 HOMOLOG"/>
    <property type="match status" value="1"/>
</dbReference>